<sequence>MASFYLKKGKTKPRRTLWLAGACMHKMYTRVTQKSTTRRVNARIWLKIAPRVGERNQLIVEMEAWRSFGVATMVR</sequence>
<comment type="caution">
    <text evidence="1">The sequence shown here is derived from an EMBL/GenBank/DDBJ whole genome shotgun (WGS) entry which is preliminary data.</text>
</comment>
<evidence type="ECO:0000313" key="1">
    <source>
        <dbReference type="EMBL" id="OGZ09908.1"/>
    </source>
</evidence>
<reference evidence="1 2" key="1">
    <citation type="journal article" date="2016" name="Nat. Commun.">
        <title>Thousands of microbial genomes shed light on interconnected biogeochemical processes in an aquifer system.</title>
        <authorList>
            <person name="Anantharaman K."/>
            <person name="Brown C.T."/>
            <person name="Hug L.A."/>
            <person name="Sharon I."/>
            <person name="Castelle C.J."/>
            <person name="Probst A.J."/>
            <person name="Thomas B.C."/>
            <person name="Singh A."/>
            <person name="Wilkins M.J."/>
            <person name="Karaoz U."/>
            <person name="Brodie E.L."/>
            <person name="Williams K.H."/>
            <person name="Hubbard S.S."/>
            <person name="Banfield J.F."/>
        </authorList>
    </citation>
    <scope>NUCLEOTIDE SEQUENCE [LARGE SCALE GENOMIC DNA]</scope>
</reference>
<evidence type="ECO:0000313" key="2">
    <source>
        <dbReference type="Proteomes" id="UP000177996"/>
    </source>
</evidence>
<accession>A0A1G2DAX0</accession>
<organism evidence="1 2">
    <name type="scientific">Candidatus Lloydbacteria bacterium RIFCSPHIGHO2_02_FULL_50_13</name>
    <dbReference type="NCBI Taxonomy" id="1798661"/>
    <lineage>
        <taxon>Bacteria</taxon>
        <taxon>Candidatus Lloydiibacteriota</taxon>
    </lineage>
</organism>
<name>A0A1G2DAX0_9BACT</name>
<dbReference type="STRING" id="1798661.A3D65_00070"/>
<dbReference type="EMBL" id="MHLL01000014">
    <property type="protein sequence ID" value="OGZ09908.1"/>
    <property type="molecule type" value="Genomic_DNA"/>
</dbReference>
<gene>
    <name evidence="1" type="ORF">A3D65_00070</name>
</gene>
<dbReference type="AlphaFoldDB" id="A0A1G2DAX0"/>
<proteinExistence type="predicted"/>
<protein>
    <submittedName>
        <fullName evidence="1">Uncharacterized protein</fullName>
    </submittedName>
</protein>
<dbReference type="Proteomes" id="UP000177996">
    <property type="component" value="Unassembled WGS sequence"/>
</dbReference>